<protein>
    <recommendedName>
        <fullName evidence="5">Probable periplasmic serine endoprotease DegP-like</fullName>
        <ecNumber evidence="4">3.4.21.107</ecNumber>
    </recommendedName>
    <alternativeName>
        <fullName evidence="13">Protease Do</fullName>
    </alternativeName>
</protein>
<keyword evidence="6 17" id="KW-0645">Protease</keyword>
<dbReference type="InterPro" id="IPR036034">
    <property type="entry name" value="PDZ_sf"/>
</dbReference>
<feature type="active site" description="Charge relay system" evidence="14">
    <location>
        <position position="199"/>
    </location>
</feature>
<dbReference type="Gene3D" id="2.30.42.10">
    <property type="match status" value="2"/>
</dbReference>
<dbReference type="InterPro" id="IPR001940">
    <property type="entry name" value="Peptidase_S1C"/>
</dbReference>
<evidence type="ECO:0000256" key="5">
    <source>
        <dbReference type="ARBA" id="ARBA00013958"/>
    </source>
</evidence>
<dbReference type="eggNOG" id="COG0265">
    <property type="taxonomic scope" value="Bacteria"/>
</dbReference>
<evidence type="ECO:0000259" key="16">
    <source>
        <dbReference type="PROSITE" id="PS50106"/>
    </source>
</evidence>
<accession>M9R3S4</accession>
<evidence type="ECO:0000256" key="15">
    <source>
        <dbReference type="PIRSR" id="PIRSR611782-2"/>
    </source>
</evidence>
<evidence type="ECO:0000256" key="2">
    <source>
        <dbReference type="ARBA" id="ARBA00004418"/>
    </source>
</evidence>
<evidence type="ECO:0000256" key="1">
    <source>
        <dbReference type="ARBA" id="ARBA00001772"/>
    </source>
</evidence>
<feature type="active site" description="Charge relay system" evidence="14">
    <location>
        <position position="309"/>
    </location>
</feature>
<dbReference type="Gene3D" id="2.40.10.120">
    <property type="match status" value="1"/>
</dbReference>
<dbReference type="InterPro" id="IPR011782">
    <property type="entry name" value="Pept_S1C_Do"/>
</dbReference>
<evidence type="ECO:0000256" key="13">
    <source>
        <dbReference type="ARBA" id="ARBA00032850"/>
    </source>
</evidence>
<dbReference type="GO" id="GO:0042597">
    <property type="term" value="C:periplasmic space"/>
    <property type="evidence" value="ECO:0007669"/>
    <property type="project" value="UniProtKB-SubCell"/>
</dbReference>
<comment type="subcellular location">
    <subcellularLocation>
        <location evidence="2">Periplasm</location>
    </subcellularLocation>
</comment>
<evidence type="ECO:0000256" key="7">
    <source>
        <dbReference type="ARBA" id="ARBA00022729"/>
    </source>
</evidence>
<evidence type="ECO:0000256" key="3">
    <source>
        <dbReference type="ARBA" id="ARBA00010541"/>
    </source>
</evidence>
<feature type="binding site" evidence="15">
    <location>
        <position position="199"/>
    </location>
    <ligand>
        <name>substrate</name>
    </ligand>
</feature>
<dbReference type="SMART" id="SM00228">
    <property type="entry name" value="PDZ"/>
    <property type="match status" value="2"/>
</dbReference>
<dbReference type="Pfam" id="PF13180">
    <property type="entry name" value="PDZ_2"/>
    <property type="match status" value="1"/>
</dbReference>
<keyword evidence="10 17" id="KW-0378">Hydrolase</keyword>
<feature type="active site" description="Charge relay system" evidence="14">
    <location>
        <position position="234"/>
    </location>
</feature>
<comment type="similarity">
    <text evidence="3">Belongs to the peptidase S1C family.</text>
</comment>
<dbReference type="CDD" id="cd10839">
    <property type="entry name" value="cpPDZ1_DegP-like"/>
    <property type="match status" value="1"/>
</dbReference>
<evidence type="ECO:0000313" key="17">
    <source>
        <dbReference type="EMBL" id="AGI67304.1"/>
    </source>
</evidence>
<evidence type="ECO:0000256" key="10">
    <source>
        <dbReference type="ARBA" id="ARBA00022801"/>
    </source>
</evidence>
<dbReference type="HOGENOM" id="CLU_020120_1_0_5"/>
<evidence type="ECO:0000256" key="8">
    <source>
        <dbReference type="ARBA" id="ARBA00022737"/>
    </source>
</evidence>
<proteinExistence type="inferred from homology"/>
<keyword evidence="7" id="KW-0732">Signal</keyword>
<dbReference type="InterPro" id="IPR001478">
    <property type="entry name" value="PDZ"/>
</dbReference>
<evidence type="ECO:0000313" key="18">
    <source>
        <dbReference type="Proteomes" id="UP000005307"/>
    </source>
</evidence>
<keyword evidence="8" id="KW-0677">Repeat</keyword>
<dbReference type="PANTHER" id="PTHR22939:SF130">
    <property type="entry name" value="PERIPLASMIC SERINE ENDOPROTEASE DEGP-LIKE-RELATED"/>
    <property type="match status" value="1"/>
</dbReference>
<dbReference type="PRINTS" id="PR00834">
    <property type="entry name" value="PROTEASES2C"/>
</dbReference>
<dbReference type="EC" id="3.4.21.107" evidence="4"/>
<evidence type="ECO:0000256" key="14">
    <source>
        <dbReference type="PIRSR" id="PIRSR611782-1"/>
    </source>
</evidence>
<dbReference type="SUPFAM" id="SSF50494">
    <property type="entry name" value="Trypsin-like serine proteases"/>
    <property type="match status" value="1"/>
</dbReference>
<dbReference type="STRING" id="391626.OAN307_c16310"/>
<dbReference type="PANTHER" id="PTHR22939">
    <property type="entry name" value="SERINE PROTEASE FAMILY S1C HTRA-RELATED"/>
    <property type="match status" value="1"/>
</dbReference>
<keyword evidence="12" id="KW-0346">Stress response</keyword>
<dbReference type="PROSITE" id="PS50106">
    <property type="entry name" value="PDZ"/>
    <property type="match status" value="1"/>
</dbReference>
<keyword evidence="18" id="KW-1185">Reference proteome</keyword>
<dbReference type="AlphaFoldDB" id="M9R3S4"/>
<dbReference type="Proteomes" id="UP000005307">
    <property type="component" value="Chromosome"/>
</dbReference>
<organism evidence="17 18">
    <name type="scientific">Octadecabacter antarcticus 307</name>
    <dbReference type="NCBI Taxonomy" id="391626"/>
    <lineage>
        <taxon>Bacteria</taxon>
        <taxon>Pseudomonadati</taxon>
        <taxon>Pseudomonadota</taxon>
        <taxon>Alphaproteobacteria</taxon>
        <taxon>Rhodobacterales</taxon>
        <taxon>Roseobacteraceae</taxon>
        <taxon>Octadecabacter</taxon>
    </lineage>
</organism>
<dbReference type="GO" id="GO:0004252">
    <property type="term" value="F:serine-type endopeptidase activity"/>
    <property type="evidence" value="ECO:0007669"/>
    <property type="project" value="InterPro"/>
</dbReference>
<feature type="domain" description="PDZ" evidence="16">
    <location>
        <begin position="353"/>
        <end position="425"/>
    </location>
</feature>
<gene>
    <name evidence="17" type="primary">degP</name>
    <name evidence="17" type="ORF">OAN307_c16310</name>
</gene>
<dbReference type="EMBL" id="CP003740">
    <property type="protein sequence ID" value="AGI67304.1"/>
    <property type="molecule type" value="Genomic_DNA"/>
</dbReference>
<dbReference type="GO" id="GO:0006508">
    <property type="term" value="P:proteolysis"/>
    <property type="evidence" value="ECO:0007669"/>
    <property type="project" value="UniProtKB-KW"/>
</dbReference>
<keyword evidence="11" id="KW-0720">Serine protease</keyword>
<name>M9R3S4_9RHOB</name>
<keyword evidence="9" id="KW-0574">Periplasm</keyword>
<evidence type="ECO:0000256" key="4">
    <source>
        <dbReference type="ARBA" id="ARBA00013035"/>
    </source>
</evidence>
<dbReference type="Pfam" id="PF13365">
    <property type="entry name" value="Trypsin_2"/>
    <property type="match status" value="1"/>
</dbReference>
<comment type="catalytic activity">
    <reaction evidence="1">
        <text>Acts on substrates that are at least partially unfolded. The cleavage site P1 residue is normally between a pair of hydrophobic residues, such as Val-|-Val.</text>
        <dbReference type="EC" id="3.4.21.107"/>
    </reaction>
</comment>
<feature type="binding site" evidence="15">
    <location>
        <position position="234"/>
    </location>
    <ligand>
        <name>substrate</name>
    </ligand>
</feature>
<evidence type="ECO:0000256" key="9">
    <source>
        <dbReference type="ARBA" id="ARBA00022764"/>
    </source>
</evidence>
<dbReference type="InterPro" id="IPR009003">
    <property type="entry name" value="Peptidase_S1_PA"/>
</dbReference>
<sequence length="574" mass="60382">MAPQTKNLHRMAAKDPFWQGVIGRCTLGVRSRMGDDPVFAVALARATPTFKLKDCFTVNVFEAPTRRCPVKIPSITHVRIHSVATPQAIAAAPTNDARQTWIAALMVGLALSLVTVVSADAQNRPATFADLAEIVSPAVVNITTSTVVAGRTGPQGVVPEGSPFEDFFQEFGEDGPRRSSALGSGFVISADGYIVTNNHVIEGADEIEIEFFPGDNQPSKLLPAVLVGTDPNTDIALLKVEYDTPLSFVSFGDSNGPGSRVGDWVMAMGNPLGQGFSVSAGIISARNRSLQGTYDDYIQTDAAINRGNSGGPLFNMNGDVIGVNTAILSPNGGSIGIGFAMSSDVVSNVIDQLEEFGETRRGWLGVRIQDVTADMIDAIDGLQEARGAMVTDVPAGPAEDAGMESGDIILQFDGIAIEDTRELVQIVGNSPVGKEVPVEILRGGEMVDLTVVLGRRETAEAVAFPLDGDTPDEGTPNTSNMLGMTLSEITPDMEESLGVEAGSGLVIVEVEADSGAETKGLLAGDLITEAGQQNISSIADFEARVEDAQEAGRKSLLLLVRRDGAPRFVAIGLE</sequence>
<dbReference type="NCBIfam" id="TIGR02037">
    <property type="entry name" value="degP_htrA_DO"/>
    <property type="match status" value="1"/>
</dbReference>
<dbReference type="SUPFAM" id="SSF50156">
    <property type="entry name" value="PDZ domain-like"/>
    <property type="match status" value="2"/>
</dbReference>
<evidence type="ECO:0000256" key="12">
    <source>
        <dbReference type="ARBA" id="ARBA00023016"/>
    </source>
</evidence>
<evidence type="ECO:0000256" key="6">
    <source>
        <dbReference type="ARBA" id="ARBA00022670"/>
    </source>
</evidence>
<evidence type="ECO:0000256" key="11">
    <source>
        <dbReference type="ARBA" id="ARBA00022825"/>
    </source>
</evidence>
<feature type="binding site" evidence="15">
    <location>
        <begin position="307"/>
        <end position="309"/>
    </location>
    <ligand>
        <name>substrate</name>
    </ligand>
</feature>
<dbReference type="KEGG" id="oat:OAN307_c16310"/>
<reference evidence="17 18" key="1">
    <citation type="journal article" date="2013" name="PLoS ONE">
        <title>Poles Apart: Arctic and Antarctic Octadecabacter strains Share High Genome Plasticity and a New Type of Xanthorhodopsin.</title>
        <authorList>
            <person name="Vollmers J."/>
            <person name="Voget S."/>
            <person name="Dietrich S."/>
            <person name="Gollnow K."/>
            <person name="Smits M."/>
            <person name="Meyer K."/>
            <person name="Brinkhoff T."/>
            <person name="Simon M."/>
            <person name="Daniel R."/>
        </authorList>
    </citation>
    <scope>NUCLEOTIDE SEQUENCE [LARGE SCALE GENOMIC DNA]</scope>
    <source>
        <strain evidence="17 18">307</strain>
    </source>
</reference>